<dbReference type="EMBL" id="LSMT01000621">
    <property type="protein sequence ID" value="PFX15695.1"/>
    <property type="molecule type" value="Genomic_DNA"/>
</dbReference>
<evidence type="ECO:0000256" key="1">
    <source>
        <dbReference type="SAM" id="MobiDB-lite"/>
    </source>
</evidence>
<accession>A0A2B4RHE8</accession>
<keyword evidence="3" id="KW-1185">Reference proteome</keyword>
<organism evidence="2 3">
    <name type="scientific">Stylophora pistillata</name>
    <name type="common">Smooth cauliflower coral</name>
    <dbReference type="NCBI Taxonomy" id="50429"/>
    <lineage>
        <taxon>Eukaryota</taxon>
        <taxon>Metazoa</taxon>
        <taxon>Cnidaria</taxon>
        <taxon>Anthozoa</taxon>
        <taxon>Hexacorallia</taxon>
        <taxon>Scleractinia</taxon>
        <taxon>Astrocoeniina</taxon>
        <taxon>Pocilloporidae</taxon>
        <taxon>Stylophora</taxon>
    </lineage>
</organism>
<evidence type="ECO:0008006" key="4">
    <source>
        <dbReference type="Google" id="ProtNLM"/>
    </source>
</evidence>
<gene>
    <name evidence="2" type="ORF">AWC38_SpisGene20082</name>
</gene>
<name>A0A2B4RHE8_STYPI</name>
<comment type="caution">
    <text evidence="2">The sequence shown here is derived from an EMBL/GenBank/DDBJ whole genome shotgun (WGS) entry which is preliminary data.</text>
</comment>
<feature type="compositionally biased region" description="Basic residues" evidence="1">
    <location>
        <begin position="121"/>
        <end position="131"/>
    </location>
</feature>
<evidence type="ECO:0000313" key="2">
    <source>
        <dbReference type="EMBL" id="PFX15695.1"/>
    </source>
</evidence>
<protein>
    <recommendedName>
        <fullName evidence="4">SWIM-type domain-containing protein</fullName>
    </recommendedName>
</protein>
<dbReference type="Proteomes" id="UP000225706">
    <property type="component" value="Unassembled WGS sequence"/>
</dbReference>
<reference evidence="3" key="1">
    <citation type="journal article" date="2017" name="bioRxiv">
        <title>Comparative analysis of the genomes of Stylophora pistillata and Acropora digitifera provides evidence for extensive differences between species of corals.</title>
        <authorList>
            <person name="Voolstra C.R."/>
            <person name="Li Y."/>
            <person name="Liew Y.J."/>
            <person name="Baumgarten S."/>
            <person name="Zoccola D."/>
            <person name="Flot J.-F."/>
            <person name="Tambutte S."/>
            <person name="Allemand D."/>
            <person name="Aranda M."/>
        </authorList>
    </citation>
    <scope>NUCLEOTIDE SEQUENCE [LARGE SCALE GENOMIC DNA]</scope>
</reference>
<evidence type="ECO:0000313" key="3">
    <source>
        <dbReference type="Proteomes" id="UP000225706"/>
    </source>
</evidence>
<sequence length="257" mass="27701">MSLQSLKDIFPEASNLLVTEGAILPAPSLKESSFVVRNNNGARPYFVFQQANGKVVCEECERFKSAKICCHSVVVAEKCDTLENLISWYRRSLQTITATSFLTCDASKTVGRKGNQEKSSTQRRKGGRSKAQRSETVTTVQRATAPASTPLHHVQANTVSSHGASPLTTSPTRLHLPATTLVHPSGAPDLLPVNRRNCPSPSYGSFVIRPLSMYPPQVSTTYGCSAPLKPAGQIAPPPGELVIVSNMLSSFALTLCF</sequence>
<dbReference type="AlphaFoldDB" id="A0A2B4RHE8"/>
<proteinExistence type="predicted"/>
<feature type="region of interest" description="Disordered" evidence="1">
    <location>
        <begin position="111"/>
        <end position="151"/>
    </location>
</feature>